<dbReference type="AlphaFoldDB" id="A0A0H3FAF4"/>
<reference evidence="4 5" key="2">
    <citation type="journal article" date="2012" name="J. Bacteriol.">
        <title>Complete Genome Sequence of Rahnella sp. Strain Y9602, a Gammaproteobacterium Isolate from Metal- and Radionuclide-Contaminated Soil.</title>
        <authorList>
            <person name="Martinez R.J."/>
            <person name="Bruce D."/>
            <person name="Detter C."/>
            <person name="Goodwin L.A."/>
            <person name="Han J."/>
            <person name="Han C.S."/>
            <person name="Held B."/>
            <person name="Land M.L."/>
            <person name="Mikhailova N."/>
            <person name="Nolan M."/>
            <person name="Pennacchio L."/>
            <person name="Pitluck S."/>
            <person name="Tapia R."/>
            <person name="Woyke T."/>
            <person name="Sobecky P.A."/>
        </authorList>
    </citation>
    <scope>NUCLEOTIDE SEQUENCE [LARGE SCALE GENOMIC DNA]</scope>
    <source>
        <strain evidence="4 5">Y9602</strain>
    </source>
</reference>
<evidence type="ECO:0000256" key="2">
    <source>
        <dbReference type="ARBA" id="ARBA00023315"/>
    </source>
</evidence>
<dbReference type="eggNOG" id="COG0454">
    <property type="taxonomic scope" value="Bacteria"/>
</dbReference>
<dbReference type="Pfam" id="PF00583">
    <property type="entry name" value="Acetyltransf_1"/>
    <property type="match status" value="1"/>
</dbReference>
<proteinExistence type="predicted"/>
<evidence type="ECO:0000313" key="4">
    <source>
        <dbReference type="EMBL" id="ADW73983.1"/>
    </source>
</evidence>
<dbReference type="PROSITE" id="PS51186">
    <property type="entry name" value="GNAT"/>
    <property type="match status" value="1"/>
</dbReference>
<dbReference type="RefSeq" id="WP_013575683.1">
    <property type="nucleotide sequence ID" value="NC_015061.1"/>
</dbReference>
<name>A0A0H3FAF4_RAHSY</name>
<accession>A0A0H3FAF4</accession>
<keyword evidence="2" id="KW-0012">Acyltransferase</keyword>
<feature type="domain" description="N-acetyltransferase" evidence="3">
    <location>
        <begin position="3"/>
        <end position="163"/>
    </location>
</feature>
<evidence type="ECO:0000259" key="3">
    <source>
        <dbReference type="PROSITE" id="PS51186"/>
    </source>
</evidence>
<dbReference type="GO" id="GO:0016747">
    <property type="term" value="F:acyltransferase activity, transferring groups other than amino-acyl groups"/>
    <property type="evidence" value="ECO:0007669"/>
    <property type="project" value="InterPro"/>
</dbReference>
<organism evidence="4 5">
    <name type="scientific">Rahnella sp. (strain Y9602)</name>
    <dbReference type="NCBI Taxonomy" id="2703885"/>
    <lineage>
        <taxon>Bacteria</taxon>
        <taxon>Pseudomonadati</taxon>
        <taxon>Pseudomonadota</taxon>
        <taxon>Gammaproteobacteria</taxon>
        <taxon>Enterobacterales</taxon>
        <taxon>Yersiniaceae</taxon>
        <taxon>Rahnella</taxon>
    </lineage>
</organism>
<sequence length="186" mass="21271">MSHVIRLAQESEAAALHSLLQKAYEPLLEHNIHFTITRASVEDVRDVIRNETTYVLENDGVLTATLTTRFLWTPAKNHLAPWPFVHWFAVAEHAKGQGFGNEIIRYVEETFLRDTLKSPAVYLATAVKHPWLTGLYQRRGYEPFHTATNPLGVELVYLRKILNQQAFEAQEQAPLVRSIAELRTLV</sequence>
<dbReference type="InterPro" id="IPR016181">
    <property type="entry name" value="Acyl_CoA_acyltransferase"/>
</dbReference>
<dbReference type="Proteomes" id="UP000007257">
    <property type="component" value="Chromosome"/>
</dbReference>
<dbReference type="CDD" id="cd04301">
    <property type="entry name" value="NAT_SF"/>
    <property type="match status" value="1"/>
</dbReference>
<protein>
    <submittedName>
        <fullName evidence="4">GCN5-related N-acetyltransferase</fullName>
    </submittedName>
</protein>
<dbReference type="GeneID" id="95416998"/>
<dbReference type="OrthoDB" id="8116329at2"/>
<dbReference type="PANTHER" id="PTHR43800">
    <property type="entry name" value="PEPTIDYL-LYSINE N-ACETYLTRANSFERASE YJAB"/>
    <property type="match status" value="1"/>
</dbReference>
<dbReference type="HOGENOM" id="CLU_133322_0_0_6"/>
<dbReference type="PANTHER" id="PTHR43800:SF1">
    <property type="entry name" value="PEPTIDYL-LYSINE N-ACETYLTRANSFERASE YJAB"/>
    <property type="match status" value="1"/>
</dbReference>
<keyword evidence="1 4" id="KW-0808">Transferase</keyword>
<reference evidence="5" key="1">
    <citation type="submission" date="2011-01" db="EMBL/GenBank/DDBJ databases">
        <title>Complete sequence of chromosome of Rahnella sp. Y9602.</title>
        <authorList>
            <consortium name="US DOE Joint Genome Institute"/>
            <person name="Lucas S."/>
            <person name="Copeland A."/>
            <person name="Lapidus A."/>
            <person name="Cheng J.-F."/>
            <person name="Goodwin L."/>
            <person name="Pitluck S."/>
            <person name="Lu M."/>
            <person name="Detter J.C."/>
            <person name="Han C."/>
            <person name="Tapia R."/>
            <person name="Land M."/>
            <person name="Hauser L."/>
            <person name="Kyrpides N."/>
            <person name="Ivanova N."/>
            <person name="Ovchinnikova G."/>
            <person name="Pagani I."/>
            <person name="Sobecky P.A."/>
            <person name="Martinez R.J."/>
            <person name="Woyke T."/>
        </authorList>
    </citation>
    <scope>NUCLEOTIDE SEQUENCE [LARGE SCALE GENOMIC DNA]</scope>
    <source>
        <strain evidence="5">Y9602</strain>
    </source>
</reference>
<gene>
    <name evidence="4" type="ordered locus">Rahaq_2376</name>
</gene>
<dbReference type="KEGG" id="rah:Rahaq_2376"/>
<dbReference type="SUPFAM" id="SSF55729">
    <property type="entry name" value="Acyl-CoA N-acyltransferases (Nat)"/>
    <property type="match status" value="1"/>
</dbReference>
<dbReference type="EMBL" id="CP002505">
    <property type="protein sequence ID" value="ADW73983.1"/>
    <property type="molecule type" value="Genomic_DNA"/>
</dbReference>
<dbReference type="Gene3D" id="3.40.630.30">
    <property type="match status" value="1"/>
</dbReference>
<evidence type="ECO:0000313" key="5">
    <source>
        <dbReference type="Proteomes" id="UP000007257"/>
    </source>
</evidence>
<dbReference type="InterPro" id="IPR000182">
    <property type="entry name" value="GNAT_dom"/>
</dbReference>
<evidence type="ECO:0000256" key="1">
    <source>
        <dbReference type="ARBA" id="ARBA00022679"/>
    </source>
</evidence>